<dbReference type="Proteomes" id="UP000266841">
    <property type="component" value="Unassembled WGS sequence"/>
</dbReference>
<feature type="compositionally biased region" description="Low complexity" evidence="1">
    <location>
        <begin position="80"/>
        <end position="93"/>
    </location>
</feature>
<evidence type="ECO:0000313" key="3">
    <source>
        <dbReference type="Proteomes" id="UP000266841"/>
    </source>
</evidence>
<dbReference type="OrthoDB" id="10266786at2759"/>
<feature type="region of interest" description="Disordered" evidence="1">
    <location>
        <begin position="73"/>
        <end position="107"/>
    </location>
</feature>
<proteinExistence type="predicted"/>
<protein>
    <submittedName>
        <fullName evidence="2">Uncharacterized protein</fullName>
    </submittedName>
</protein>
<name>K0S7T9_THAOC</name>
<reference evidence="2 3" key="1">
    <citation type="journal article" date="2012" name="Genome Biol.">
        <title>Genome and low-iron response of an oceanic diatom adapted to chronic iron limitation.</title>
        <authorList>
            <person name="Lommer M."/>
            <person name="Specht M."/>
            <person name="Roy A.S."/>
            <person name="Kraemer L."/>
            <person name="Andreson R."/>
            <person name="Gutowska M.A."/>
            <person name="Wolf J."/>
            <person name="Bergner S.V."/>
            <person name="Schilhabel M.B."/>
            <person name="Klostermeier U.C."/>
            <person name="Beiko R.G."/>
            <person name="Rosenstiel P."/>
            <person name="Hippler M."/>
            <person name="Laroche J."/>
        </authorList>
    </citation>
    <scope>NUCLEOTIDE SEQUENCE [LARGE SCALE GENOMIC DNA]</scope>
    <source>
        <strain evidence="2 3">CCMP1005</strain>
    </source>
</reference>
<keyword evidence="3" id="KW-1185">Reference proteome</keyword>
<gene>
    <name evidence="2" type="ORF">THAOC_18216</name>
</gene>
<organism evidence="2 3">
    <name type="scientific">Thalassiosira oceanica</name>
    <name type="common">Marine diatom</name>
    <dbReference type="NCBI Taxonomy" id="159749"/>
    <lineage>
        <taxon>Eukaryota</taxon>
        <taxon>Sar</taxon>
        <taxon>Stramenopiles</taxon>
        <taxon>Ochrophyta</taxon>
        <taxon>Bacillariophyta</taxon>
        <taxon>Coscinodiscophyceae</taxon>
        <taxon>Thalassiosirophycidae</taxon>
        <taxon>Thalassiosirales</taxon>
        <taxon>Thalassiosiraceae</taxon>
        <taxon>Thalassiosira</taxon>
    </lineage>
</organism>
<evidence type="ECO:0000313" key="2">
    <source>
        <dbReference type="EMBL" id="EJK61330.1"/>
    </source>
</evidence>
<dbReference type="EMBL" id="AGNL01020144">
    <property type="protein sequence ID" value="EJK61330.1"/>
    <property type="molecule type" value="Genomic_DNA"/>
</dbReference>
<accession>K0S7T9</accession>
<comment type="caution">
    <text evidence="2">The sequence shown here is derived from an EMBL/GenBank/DDBJ whole genome shotgun (WGS) entry which is preliminary data.</text>
</comment>
<feature type="region of interest" description="Disordered" evidence="1">
    <location>
        <begin position="28"/>
        <end position="56"/>
    </location>
</feature>
<dbReference type="AlphaFoldDB" id="K0S7T9"/>
<evidence type="ECO:0000256" key="1">
    <source>
        <dbReference type="SAM" id="MobiDB-lite"/>
    </source>
</evidence>
<sequence>MHSTGDEIRFRCLKMSLKVYGTPSCPAHDGAGAMSSSSSRGPCGPGQLGGAGRRKTSRLQRLAVSFFDSDGMSLAEDQHQPPAQAVPAAGPLPDAVTEEDEEELMNSGHELPEALDDICQNGDEDSLNEIKGIFMKGHVTKAQYDEALKGYQKALEETKSPQREEAKACFNGCD</sequence>